<dbReference type="InterPro" id="IPR052441">
    <property type="entry name" value="Armadillo-Ser/Thr_Kinase"/>
</dbReference>
<sequence>MAKSKIPPKEAEIPFIPVPYETTDVLTSITLLGSAEKNIVLRALNTLTKFADRKDTNSEYLYKNGAMTKLVDLLEYSDLAILRFTLKLLAQMVTISSEAAEEMSFGSYKSFLGQITFLFVTSQDAFVKEFGAQFLANVSVPAVSSSLLRLGVMAPIFSVLKYSDDLDTQFYTLRLLYNVLEAREAPSVIPNVPEFSAETLLDYLLHSVAEVRSEALNVVEGLALWKSARVQEHFRESRTMERLLQIILQEEYKSMHKKAFAIILISTECPQTVSHLVKTVEFLEFCQWAKSCPKKLIRPAATILAAITKDSSHLQLLFDFSVEDTILSFFRTENEFVHYQVCVAISNLSAHRYCCQKIVTPVVVKCILRILHRLNLPFNPYHEIAYKTILDLLKRNEKTINLVASSDGIHLLLGGLLRKKDNYSSEGLYDQLYILYIFSSNTQYKHLAMSSAIFQVLLQRYAEHSEYSNLSLLVIDQYLEIAEYRHYYLEYLGPAKVIEVITSTPNEILLKNTLVHLKNACVYKNICMEFLWQGILDTLEHFSDEVKEEIPIVNHLIATIYNFYLPLKFERERRLEVTDHLPRRFYVVKGRHGEFPFLEILDRIQACSRNIIYVVDCTADVSHLEIAVQESESVSDLTCKAPSSVNYGCLSEDTYLPQYVHKLRKRIYENKKHVMCFQHQVKTLAEFVNNTLSGPLNASTKTDQHCLEVHLAALREKLGTNLIPIGFLRHGFHCEKSLLFKALADKLGIPCTLCKGKGRNDSIYWNEVPILCNEEYEQLGENVSTYMGYAVVDLMDDIGELMLVGTMKADNYCGIQVDWVNGSQQITLEAILCKV</sequence>
<reference evidence="3 4" key="1">
    <citation type="journal article" date="2018" name="Elife">
        <title>Firefly genomes illuminate parallel origins of bioluminescence in beetles.</title>
        <authorList>
            <person name="Fallon T.R."/>
            <person name="Lower S.E."/>
            <person name="Chang C.H."/>
            <person name="Bessho-Uehara M."/>
            <person name="Martin G.J."/>
            <person name="Bewick A.J."/>
            <person name="Behringer M."/>
            <person name="Debat H.J."/>
            <person name="Wong I."/>
            <person name="Day J.C."/>
            <person name="Suvorov A."/>
            <person name="Silva C.J."/>
            <person name="Stanger-Hall K.F."/>
            <person name="Hall D.W."/>
            <person name="Schmitz R.J."/>
            <person name="Nelson D.R."/>
            <person name="Lewis S.M."/>
            <person name="Shigenobu S."/>
            <person name="Bybee S.M."/>
            <person name="Larracuente A.M."/>
            <person name="Oba Y."/>
            <person name="Weng J.K."/>
        </authorList>
    </citation>
    <scope>NUCLEOTIDE SEQUENCE [LARGE SCALE GENOMIC DNA]</scope>
    <source>
        <strain evidence="3">1611_PpyrPB1</strain>
        <tissue evidence="3">Whole body</tissue>
    </source>
</reference>
<organism evidence="3 4">
    <name type="scientific">Photinus pyralis</name>
    <name type="common">Common eastern firefly</name>
    <name type="synonym">Lampyris pyralis</name>
    <dbReference type="NCBI Taxonomy" id="7054"/>
    <lineage>
        <taxon>Eukaryota</taxon>
        <taxon>Metazoa</taxon>
        <taxon>Ecdysozoa</taxon>
        <taxon>Arthropoda</taxon>
        <taxon>Hexapoda</taxon>
        <taxon>Insecta</taxon>
        <taxon>Pterygota</taxon>
        <taxon>Neoptera</taxon>
        <taxon>Endopterygota</taxon>
        <taxon>Coleoptera</taxon>
        <taxon>Polyphaga</taxon>
        <taxon>Elateriformia</taxon>
        <taxon>Elateroidea</taxon>
        <taxon>Lampyridae</taxon>
        <taxon>Lampyrinae</taxon>
        <taxon>Photinus</taxon>
    </lineage>
</organism>
<dbReference type="Pfam" id="PF14381">
    <property type="entry name" value="EDR1_CTR1_ARMC3_pept"/>
    <property type="match status" value="1"/>
</dbReference>
<dbReference type="PANTHER" id="PTHR46618">
    <property type="entry name" value="ARMADILLO REPEAT-CONTAINING PROTEIN 3"/>
    <property type="match status" value="1"/>
</dbReference>
<evidence type="ECO:0000313" key="3">
    <source>
        <dbReference type="EMBL" id="KAB0791117.1"/>
    </source>
</evidence>
<dbReference type="EMBL" id="VVIM01000011">
    <property type="protein sequence ID" value="KAB0791117.1"/>
    <property type="molecule type" value="Genomic_DNA"/>
</dbReference>
<evidence type="ECO:0000313" key="4">
    <source>
        <dbReference type="Proteomes" id="UP000327044"/>
    </source>
</evidence>
<name>A0A5N4A1B6_PHOPY</name>
<dbReference type="SUPFAM" id="SSF48371">
    <property type="entry name" value="ARM repeat"/>
    <property type="match status" value="1"/>
</dbReference>
<keyword evidence="4" id="KW-1185">Reference proteome</keyword>
<dbReference type="InParanoid" id="A0A5N4A1B6"/>
<evidence type="ECO:0000259" key="2">
    <source>
        <dbReference type="Pfam" id="PF14381"/>
    </source>
</evidence>
<dbReference type="OrthoDB" id="7537227at2759"/>
<dbReference type="InterPro" id="IPR011989">
    <property type="entry name" value="ARM-like"/>
</dbReference>
<keyword evidence="1" id="KW-0677">Repeat</keyword>
<protein>
    <recommendedName>
        <fullName evidence="2">EDR1/CTR1/ARMC3-like peptidase-like domain-containing protein</fullName>
    </recommendedName>
</protein>
<feature type="domain" description="EDR1/CTR1/ARMC3-like peptidase-like" evidence="2">
    <location>
        <begin position="656"/>
        <end position="762"/>
    </location>
</feature>
<gene>
    <name evidence="3" type="ORF">PPYR_02917</name>
</gene>
<dbReference type="Proteomes" id="UP000327044">
    <property type="component" value="Unassembled WGS sequence"/>
</dbReference>
<accession>A0A5N4A1B6</accession>
<comment type="caution">
    <text evidence="3">The sequence shown here is derived from an EMBL/GenBank/DDBJ whole genome shotgun (WGS) entry which is preliminary data.</text>
</comment>
<dbReference type="InterPro" id="IPR055164">
    <property type="entry name" value="EDR1/CTR1/ARMC3-like_pept-like"/>
</dbReference>
<dbReference type="AlphaFoldDB" id="A0A5N4A1B6"/>
<dbReference type="InterPro" id="IPR016024">
    <property type="entry name" value="ARM-type_fold"/>
</dbReference>
<proteinExistence type="predicted"/>
<dbReference type="PANTHER" id="PTHR46618:SF1">
    <property type="entry name" value="ARMADILLO REPEAT-CONTAINING PROTEIN 3"/>
    <property type="match status" value="1"/>
</dbReference>
<evidence type="ECO:0000256" key="1">
    <source>
        <dbReference type="ARBA" id="ARBA00022737"/>
    </source>
</evidence>
<dbReference type="Gene3D" id="1.25.10.10">
    <property type="entry name" value="Leucine-rich Repeat Variant"/>
    <property type="match status" value="2"/>
</dbReference>